<evidence type="ECO:0000313" key="5">
    <source>
        <dbReference type="EMBL" id="MBC4015805.1"/>
    </source>
</evidence>
<organism evidence="5 6">
    <name type="scientific">Siccirubricoccus deserti</name>
    <dbReference type="NCBI Taxonomy" id="2013562"/>
    <lineage>
        <taxon>Bacteria</taxon>
        <taxon>Pseudomonadati</taxon>
        <taxon>Pseudomonadota</taxon>
        <taxon>Alphaproteobacteria</taxon>
        <taxon>Acetobacterales</taxon>
        <taxon>Roseomonadaceae</taxon>
        <taxon>Siccirubricoccus</taxon>
    </lineage>
</organism>
<dbReference type="InterPro" id="IPR012786">
    <property type="entry name" value="Protocat_dOase_a"/>
</dbReference>
<dbReference type="InterPro" id="IPR015889">
    <property type="entry name" value="Intradiol_dOase_core"/>
</dbReference>
<name>A0A9X0UH22_9PROT</name>
<comment type="caution">
    <text evidence="5">The sequence shown here is derived from an EMBL/GenBank/DDBJ whole genome shotgun (WGS) entry which is preliminary data.</text>
</comment>
<evidence type="ECO:0000256" key="3">
    <source>
        <dbReference type="ARBA" id="ARBA00023002"/>
    </source>
</evidence>
<evidence type="ECO:0000256" key="2">
    <source>
        <dbReference type="ARBA" id="ARBA00022964"/>
    </source>
</evidence>
<dbReference type="EMBL" id="JACOMF010000010">
    <property type="protein sequence ID" value="MBC4015805.1"/>
    <property type="molecule type" value="Genomic_DNA"/>
</dbReference>
<dbReference type="NCBIfam" id="TIGR02423">
    <property type="entry name" value="protocat_alph"/>
    <property type="match status" value="1"/>
</dbReference>
<sequence>MTATASQTAGPFWHLIDFPAWADLLRADGPNAEVAGERIILTGRITDGDGAPCPDMMVELWQADPAGSYEGAFNGFGRCATDDDGMFRFTTLKPGPVRAAGNAFQAPHVALTLFARGLLHHLVTRLYFAGEALNEQDPVLSAVPPIRRATLIAQPEGAGVWRLDIRLQGERETVFLEV</sequence>
<dbReference type="CDD" id="cd03463">
    <property type="entry name" value="3_4-PCD_alpha"/>
    <property type="match status" value="1"/>
</dbReference>
<proteinExistence type="inferred from homology"/>
<dbReference type="PANTHER" id="PTHR33711">
    <property type="entry name" value="DIOXYGENASE, PUTATIVE (AFU_ORTHOLOGUE AFUA_2G02910)-RELATED"/>
    <property type="match status" value="1"/>
</dbReference>
<dbReference type="Gene3D" id="2.60.130.10">
    <property type="entry name" value="Aromatic compound dioxygenase"/>
    <property type="match status" value="1"/>
</dbReference>
<keyword evidence="6" id="KW-1185">Reference proteome</keyword>
<keyword evidence="2" id="KW-0223">Dioxygenase</keyword>
<accession>A0A9X0UH22</accession>
<dbReference type="GO" id="GO:0008199">
    <property type="term" value="F:ferric iron binding"/>
    <property type="evidence" value="ECO:0007669"/>
    <property type="project" value="InterPro"/>
</dbReference>
<dbReference type="InterPro" id="IPR000627">
    <property type="entry name" value="Intradiol_dOase_C"/>
</dbReference>
<feature type="domain" description="Intradiol ring-cleavage dioxygenases" evidence="4">
    <location>
        <begin position="31"/>
        <end position="155"/>
    </location>
</feature>
<protein>
    <submittedName>
        <fullName evidence="5">Protocatechuate 3,4-dioxygenase subunit alpha</fullName>
        <ecNumber evidence="5">1.13.11.3</ecNumber>
    </submittedName>
</protein>
<dbReference type="AlphaFoldDB" id="A0A9X0UH22"/>
<dbReference type="Proteomes" id="UP000600101">
    <property type="component" value="Unassembled WGS sequence"/>
</dbReference>
<dbReference type="EC" id="1.13.11.3" evidence="5"/>
<evidence type="ECO:0000256" key="1">
    <source>
        <dbReference type="ARBA" id="ARBA00007825"/>
    </source>
</evidence>
<dbReference type="InterPro" id="IPR050770">
    <property type="entry name" value="Intradiol_RC_Dioxygenase"/>
</dbReference>
<evidence type="ECO:0000313" key="6">
    <source>
        <dbReference type="Proteomes" id="UP000600101"/>
    </source>
</evidence>
<evidence type="ECO:0000259" key="4">
    <source>
        <dbReference type="Pfam" id="PF00775"/>
    </source>
</evidence>
<gene>
    <name evidence="5" type="primary">pcaG</name>
    <name evidence="5" type="ORF">H7965_10765</name>
</gene>
<dbReference type="Pfam" id="PF00775">
    <property type="entry name" value="Dioxygenase_C"/>
    <property type="match status" value="1"/>
</dbReference>
<dbReference type="PANTHER" id="PTHR33711:SF9">
    <property type="entry name" value="PROTOCATECHUATE 3,4-DIOXYGENASE ALPHA CHAIN"/>
    <property type="match status" value="1"/>
</dbReference>
<comment type="similarity">
    <text evidence="1">Belongs to the intradiol ring-cleavage dioxygenase family.</text>
</comment>
<dbReference type="GO" id="GO:0018578">
    <property type="term" value="F:protocatechuate 3,4-dioxygenase activity"/>
    <property type="evidence" value="ECO:0007669"/>
    <property type="project" value="UniProtKB-EC"/>
</dbReference>
<dbReference type="SUPFAM" id="SSF49482">
    <property type="entry name" value="Aromatic compound dioxygenase"/>
    <property type="match status" value="1"/>
</dbReference>
<keyword evidence="3 5" id="KW-0560">Oxidoreductase</keyword>
<reference evidence="5" key="1">
    <citation type="submission" date="2020-08" db="EMBL/GenBank/DDBJ databases">
        <authorList>
            <person name="Hu Y."/>
            <person name="Nguyen S.V."/>
            <person name="Li F."/>
            <person name="Fanning S."/>
        </authorList>
    </citation>
    <scope>NUCLEOTIDE SEQUENCE</scope>
    <source>
        <strain evidence="5">SYSU D8009</strain>
    </source>
</reference>